<dbReference type="EMBL" id="KR095315">
    <property type="protein sequence ID" value="AKS26350.1"/>
    <property type="molecule type" value="Genomic_DNA"/>
</dbReference>
<keyword evidence="2" id="KW-1185">Reference proteome</keyword>
<sequence>MEELQQTIQFIEDNNASVDFLLLTLETKVDNAIYKECVDKIKNIDCFKDLFPTPRAIEFSEHIRFLKLFNTDRKNTFSLILFNPMLYQSENPDMPEVVDNMIKVSDNLTFKLLSANENTGKLIEYIKTKPNFLTAFIDRQNRKKRHSTKLWKTTILENKELNIERMDKKSSYTEKRFVVVKNKLKKNVKITQDIQNERICGSIRIGLPNTITLWLEDNSYLSMNKIFITKNPFLGMSLQEKILYIFEIYETIFGIAIPLEGINFYLNFSLYHQIDAKLLYFENNKAKQNSFGQERFIFKTTNLAETKQFLQTCFTYKEKNDSLVDTIKNLNLNDLFKRNDSAEIDDLIKKFEYPIFPKTD</sequence>
<protein>
    <submittedName>
        <fullName evidence="1">Putative viral intermediate transcription factor 3 large subunit</fullName>
    </submittedName>
</protein>
<accession>A0A7R5WG04</accession>
<gene>
    <name evidence="1" type="primary">VITF3L</name>
    <name evidence="1" type="ORF">DLEV_059</name>
</gene>
<evidence type="ECO:0000313" key="1">
    <source>
        <dbReference type="EMBL" id="AKS26350.1"/>
    </source>
</evidence>
<organism evidence="1 2">
    <name type="scientific">Diachasmimorpha longicaudata entomopoxvirus</name>
    <dbReference type="NCBI Taxonomy" id="109981"/>
    <lineage>
        <taxon>Viruses</taxon>
        <taxon>Varidnaviria</taxon>
        <taxon>Bamfordvirae</taxon>
        <taxon>Nucleocytoviricota</taxon>
        <taxon>Pokkesviricetes</taxon>
        <taxon>Chitovirales</taxon>
        <taxon>Poxviridae</taxon>
        <taxon>Entomopoxvirinae</taxon>
        <taxon>Epsilonentomopoxvirus</taxon>
        <taxon>Epsilonentomopoxvirus dlongicaudata</taxon>
        <taxon>Diachasmimorpha entomopoxvirus</taxon>
    </lineage>
</organism>
<dbReference type="RefSeq" id="YP_010796806.1">
    <property type="nucleotide sequence ID" value="NC_076102.1"/>
</dbReference>
<dbReference type="Proteomes" id="UP000593702">
    <property type="component" value="Segment"/>
</dbReference>
<evidence type="ECO:0000313" key="2">
    <source>
        <dbReference type="Proteomes" id="UP000593702"/>
    </source>
</evidence>
<dbReference type="GeneID" id="80534483"/>
<dbReference type="KEGG" id="vg:80534483"/>
<name>A0A7R5WG04_9POXV</name>
<proteinExistence type="predicted"/>
<reference evidence="1 2" key="1">
    <citation type="submission" date="2015-04" db="EMBL/GenBank/DDBJ databases">
        <title>Diachasmimorpha longicaudata entomopoxvirus genome.</title>
        <authorList>
            <person name="Coffman K.A."/>
            <person name="Burke G.R."/>
        </authorList>
    </citation>
    <scope>NUCLEOTIDE SEQUENCE [LARGE SCALE GENOMIC DNA]</scope>
</reference>